<dbReference type="AlphaFoldDB" id="A0A3Q0KP64"/>
<dbReference type="ExpressionAtlas" id="A0A3Q0KP64">
    <property type="expression patterns" value="baseline and differential"/>
</dbReference>
<protein>
    <submittedName>
        <fullName evidence="2">Arrestin_N domain-containing protein</fullName>
    </submittedName>
</protein>
<evidence type="ECO:0000313" key="1">
    <source>
        <dbReference type="Proteomes" id="UP000008854"/>
    </source>
</evidence>
<keyword evidence="1" id="KW-1185">Reference proteome</keyword>
<dbReference type="WBParaSite" id="Smp_145310.1">
    <property type="protein sequence ID" value="Smp_145310.1"/>
    <property type="gene ID" value="Smp_145310"/>
</dbReference>
<dbReference type="InterPro" id="IPR014848">
    <property type="entry name" value="Rgp1"/>
</dbReference>
<dbReference type="PANTHER" id="PTHR12507">
    <property type="entry name" value="REDUCED GROWTH PHENOTYPE 1 RGP1, YEAST -RELATED"/>
    <property type="match status" value="1"/>
</dbReference>
<dbReference type="FunCoup" id="A0A3Q0KP64">
    <property type="interactions" value="1899"/>
</dbReference>
<sequence length="530" mass="59980">MSSTSHEQNLGLAAKLVGSSVYSGGDFVNCEITFPGNWDAVREEYKWSLTGIVGCIIGQCKLDNKQLSTQNQASPKSLSFSTSEWKYDCELNFDAGSLFISTLESKSQLICIIPMHVKVIPNNRLKGPVNLCAYLPYNLSPSIRGTLFKFAYKVVVAVQVKYLNSDIKMHTIQLPLRILPSAIMYHSLRLQECDDKKETYSPDVSNPFWVPDTRDKDSCFNFGFDGGFSLQSHKINSFSFEDTETHTTKSVGQIYSALSHNVSRCENSNCSGHSPEKSNKVYIYPSSHIELMNLLACSPPANFVISTPRGYVGRLSFQRTLYCLGDMVRGYFDFNEAVVKCLSCVMRLESEERFMLHHENPFLLPDCRIKSRSDEVQNYSMGCLPLTKIGQPLCTNFQPLGSTQHTTWTDIKLYCISKLLLPFTLPIPTNITPQFHSVSLTSPFISLDYRWRLHLELDLISDNNSKNDLLDHFQGKSCLKRDYGTVWTIPFNLKTEKFVWDIPIQLVYSNPSVIDNLSDSLKHPVCISDI</sequence>
<proteinExistence type="predicted"/>
<accession>A0A3Q0KP64</accession>
<dbReference type="STRING" id="6183.A0A3Q0KP64"/>
<evidence type="ECO:0000313" key="2">
    <source>
        <dbReference type="WBParaSite" id="Smp_145310.1"/>
    </source>
</evidence>
<reference evidence="2" key="2">
    <citation type="submission" date="2018-12" db="UniProtKB">
        <authorList>
            <consortium name="WormBaseParasite"/>
        </authorList>
    </citation>
    <scope>IDENTIFICATION</scope>
    <source>
        <strain evidence="2">Puerto Rican</strain>
    </source>
</reference>
<reference evidence="1" key="1">
    <citation type="journal article" date="2012" name="PLoS Negl. Trop. Dis.">
        <title>A systematically improved high quality genome and transcriptome of the human blood fluke Schistosoma mansoni.</title>
        <authorList>
            <person name="Protasio A.V."/>
            <person name="Tsai I.J."/>
            <person name="Babbage A."/>
            <person name="Nichol S."/>
            <person name="Hunt M."/>
            <person name="Aslett M.A."/>
            <person name="De Silva N."/>
            <person name="Velarde G.S."/>
            <person name="Anderson T.J."/>
            <person name="Clark R.C."/>
            <person name="Davidson C."/>
            <person name="Dillon G.P."/>
            <person name="Holroyd N.E."/>
            <person name="LoVerde P.T."/>
            <person name="Lloyd C."/>
            <person name="McQuillan J."/>
            <person name="Oliveira G."/>
            <person name="Otto T.D."/>
            <person name="Parker-Manuel S.J."/>
            <person name="Quail M.A."/>
            <person name="Wilson R.A."/>
            <person name="Zerlotini A."/>
            <person name="Dunne D.W."/>
            <person name="Berriman M."/>
        </authorList>
    </citation>
    <scope>NUCLEOTIDE SEQUENCE [LARGE SCALE GENOMIC DNA]</scope>
    <source>
        <strain evidence="1">Puerto Rican</strain>
    </source>
</reference>
<organism evidence="1 2">
    <name type="scientific">Schistosoma mansoni</name>
    <name type="common">Blood fluke</name>
    <dbReference type="NCBI Taxonomy" id="6183"/>
    <lineage>
        <taxon>Eukaryota</taxon>
        <taxon>Metazoa</taxon>
        <taxon>Spiralia</taxon>
        <taxon>Lophotrochozoa</taxon>
        <taxon>Platyhelminthes</taxon>
        <taxon>Trematoda</taxon>
        <taxon>Digenea</taxon>
        <taxon>Strigeidida</taxon>
        <taxon>Schistosomatoidea</taxon>
        <taxon>Schistosomatidae</taxon>
        <taxon>Schistosoma</taxon>
    </lineage>
</organism>
<name>A0A3Q0KP64_SCHMA</name>
<dbReference type="Proteomes" id="UP000008854">
    <property type="component" value="Unassembled WGS sequence"/>
</dbReference>
<dbReference type="InParanoid" id="A0A3Q0KP64"/>